<proteinExistence type="predicted"/>
<dbReference type="Proteomes" id="UP000221165">
    <property type="component" value="Unassembled WGS sequence"/>
</dbReference>
<organism evidence="2 3">
    <name type="scientific">Cystoisospora suis</name>
    <dbReference type="NCBI Taxonomy" id="483139"/>
    <lineage>
        <taxon>Eukaryota</taxon>
        <taxon>Sar</taxon>
        <taxon>Alveolata</taxon>
        <taxon>Apicomplexa</taxon>
        <taxon>Conoidasida</taxon>
        <taxon>Coccidia</taxon>
        <taxon>Eucoccidiorida</taxon>
        <taxon>Eimeriorina</taxon>
        <taxon>Sarcocystidae</taxon>
        <taxon>Cystoisospora</taxon>
    </lineage>
</organism>
<evidence type="ECO:0000313" key="2">
    <source>
        <dbReference type="EMBL" id="PHJ24573.1"/>
    </source>
</evidence>
<comment type="caution">
    <text evidence="2">The sequence shown here is derived from an EMBL/GenBank/DDBJ whole genome shotgun (WGS) entry which is preliminary data.</text>
</comment>
<dbReference type="AlphaFoldDB" id="A0A2C6LC89"/>
<dbReference type="EMBL" id="MIGC01000635">
    <property type="protein sequence ID" value="PHJ24573.1"/>
    <property type="molecule type" value="Genomic_DNA"/>
</dbReference>
<protein>
    <submittedName>
        <fullName evidence="2">Uncharacterized protein</fullName>
    </submittedName>
</protein>
<feature type="region of interest" description="Disordered" evidence="1">
    <location>
        <begin position="1"/>
        <end position="21"/>
    </location>
</feature>
<name>A0A2C6LC89_9APIC</name>
<accession>A0A2C6LC89</accession>
<dbReference type="GeneID" id="94424990"/>
<reference evidence="2 3" key="1">
    <citation type="journal article" date="2017" name="Int. J. Parasitol.">
        <title>The genome of the protozoan parasite Cystoisospora suis and a reverse vaccinology approach to identify vaccine candidates.</title>
        <authorList>
            <person name="Palmieri N."/>
            <person name="Shrestha A."/>
            <person name="Ruttkowski B."/>
            <person name="Beck T."/>
            <person name="Vogl C."/>
            <person name="Tomley F."/>
            <person name="Blake D.P."/>
            <person name="Joachim A."/>
        </authorList>
    </citation>
    <scope>NUCLEOTIDE SEQUENCE [LARGE SCALE GENOMIC DNA]</scope>
    <source>
        <strain evidence="2 3">Wien I</strain>
    </source>
</reference>
<dbReference type="RefSeq" id="XP_067926246.1">
    <property type="nucleotide sequence ID" value="XM_068061779.1"/>
</dbReference>
<dbReference type="VEuPathDB" id="ToxoDB:CSUI_001574"/>
<keyword evidence="3" id="KW-1185">Reference proteome</keyword>
<evidence type="ECO:0000313" key="3">
    <source>
        <dbReference type="Proteomes" id="UP000221165"/>
    </source>
</evidence>
<sequence>MSRFPLKGVSHRQNSRQTTGYKRYLITSFDENNRETRTALENSK</sequence>
<gene>
    <name evidence="2" type="ORF">CSUI_001574</name>
</gene>
<evidence type="ECO:0000256" key="1">
    <source>
        <dbReference type="SAM" id="MobiDB-lite"/>
    </source>
</evidence>